<dbReference type="Proteomes" id="UP000054166">
    <property type="component" value="Unassembled WGS sequence"/>
</dbReference>
<protein>
    <submittedName>
        <fullName evidence="1">Uncharacterized protein</fullName>
    </submittedName>
</protein>
<keyword evidence="2" id="KW-1185">Reference proteome</keyword>
<evidence type="ECO:0000313" key="1">
    <source>
        <dbReference type="EMBL" id="KIM81239.1"/>
    </source>
</evidence>
<dbReference type="InParanoid" id="A0A0C3FND5"/>
<accession>A0A0C3FND5</accession>
<organism evidence="1 2">
    <name type="scientific">Piloderma croceum (strain F 1598)</name>
    <dbReference type="NCBI Taxonomy" id="765440"/>
    <lineage>
        <taxon>Eukaryota</taxon>
        <taxon>Fungi</taxon>
        <taxon>Dikarya</taxon>
        <taxon>Basidiomycota</taxon>
        <taxon>Agaricomycotina</taxon>
        <taxon>Agaricomycetes</taxon>
        <taxon>Agaricomycetidae</taxon>
        <taxon>Atheliales</taxon>
        <taxon>Atheliaceae</taxon>
        <taxon>Piloderma</taxon>
    </lineage>
</organism>
<gene>
    <name evidence="1" type="ORF">PILCRDRAFT_8918</name>
</gene>
<dbReference type="HOGENOM" id="CLU_039517_0_0_1"/>
<name>A0A0C3FND5_PILCF</name>
<reference evidence="2" key="2">
    <citation type="submission" date="2015-01" db="EMBL/GenBank/DDBJ databases">
        <title>Evolutionary Origins and Diversification of the Mycorrhizal Mutualists.</title>
        <authorList>
            <consortium name="DOE Joint Genome Institute"/>
            <consortium name="Mycorrhizal Genomics Consortium"/>
            <person name="Kohler A."/>
            <person name="Kuo A."/>
            <person name="Nagy L.G."/>
            <person name="Floudas D."/>
            <person name="Copeland A."/>
            <person name="Barry K.W."/>
            <person name="Cichocki N."/>
            <person name="Veneault-Fourrey C."/>
            <person name="LaButti K."/>
            <person name="Lindquist E.A."/>
            <person name="Lipzen A."/>
            <person name="Lundell T."/>
            <person name="Morin E."/>
            <person name="Murat C."/>
            <person name="Riley R."/>
            <person name="Ohm R."/>
            <person name="Sun H."/>
            <person name="Tunlid A."/>
            <person name="Henrissat B."/>
            <person name="Grigoriev I.V."/>
            <person name="Hibbett D.S."/>
            <person name="Martin F."/>
        </authorList>
    </citation>
    <scope>NUCLEOTIDE SEQUENCE [LARGE SCALE GENOMIC DNA]</scope>
    <source>
        <strain evidence="2">F 1598</strain>
    </source>
</reference>
<dbReference type="AlphaFoldDB" id="A0A0C3FND5"/>
<reference evidence="1 2" key="1">
    <citation type="submission" date="2014-04" db="EMBL/GenBank/DDBJ databases">
        <authorList>
            <consortium name="DOE Joint Genome Institute"/>
            <person name="Kuo A."/>
            <person name="Tarkka M."/>
            <person name="Buscot F."/>
            <person name="Kohler A."/>
            <person name="Nagy L.G."/>
            <person name="Floudas D."/>
            <person name="Copeland A."/>
            <person name="Barry K.W."/>
            <person name="Cichocki N."/>
            <person name="Veneault-Fourrey C."/>
            <person name="LaButti K."/>
            <person name="Lindquist E.A."/>
            <person name="Lipzen A."/>
            <person name="Lundell T."/>
            <person name="Morin E."/>
            <person name="Murat C."/>
            <person name="Sun H."/>
            <person name="Tunlid A."/>
            <person name="Henrissat B."/>
            <person name="Grigoriev I.V."/>
            <person name="Hibbett D.S."/>
            <person name="Martin F."/>
            <person name="Nordberg H.P."/>
            <person name="Cantor M.N."/>
            <person name="Hua S.X."/>
        </authorList>
    </citation>
    <scope>NUCLEOTIDE SEQUENCE [LARGE SCALE GENOMIC DNA]</scope>
    <source>
        <strain evidence="1 2">F 1598</strain>
    </source>
</reference>
<evidence type="ECO:0000313" key="2">
    <source>
        <dbReference type="Proteomes" id="UP000054166"/>
    </source>
</evidence>
<proteinExistence type="predicted"/>
<dbReference type="EMBL" id="KN833000">
    <property type="protein sequence ID" value="KIM81239.1"/>
    <property type="molecule type" value="Genomic_DNA"/>
</dbReference>
<sequence>MKEEHSIRTRQRSFSDILQLLHILDKKPQRTLRHFDYFDEFSPTKTKTVTLELSLMNDIAYFLASRSTDVVAVTLRKDLPLTFVLTKNRGMPDEKDITSARVFFSSMRDASTWKDVMPSIMSYGADRINAALAALASFQFEGFVFGERHYVLDALNEEFGEPAAERLADFFNTQEPLDILERLFYRVRERASFEVNPNCTKDPDELKVQLDKFAALKASAECLLNSTFLKKMVDMEADWALEYKNRVDRVTSYVHGIGRLIDRRCRYIKAGSDIPYVWLEYSDRGTMHAELQPSDSAWTAIKNFAGLLRSYEFVSKDDYHANPISSQLESQWISTINHVRHVVPRMVTRLDKDSDYAVNPRIIGTSAQLCICCAQWLKKYNNDFVTYPKPPGWKTSKPILSVDVRVDWGLEQRSTGRRRRADNAVFGMLLKGVARVLLCKNGNSTNRHVLV</sequence>